<keyword evidence="1" id="KW-0663">Pyridoxal phosphate</keyword>
<evidence type="ECO:0000313" key="3">
    <source>
        <dbReference type="EMBL" id="NEI32631.1"/>
    </source>
</evidence>
<dbReference type="Pfam" id="PF00266">
    <property type="entry name" value="Aminotran_5"/>
    <property type="match status" value="1"/>
</dbReference>
<dbReference type="InterPro" id="IPR000192">
    <property type="entry name" value="Aminotrans_V_dom"/>
</dbReference>
<name>A0A6P0B0J0_RHILE</name>
<keyword evidence="3" id="KW-0032">Aminotransferase</keyword>
<dbReference type="PANTHER" id="PTHR43586:SF21">
    <property type="entry name" value="PYRIDOXAL PHOSPHATE (PLP)-DEPENDENT ASPARTATE AMINOTRANSFERASE SUPERFAMILY"/>
    <property type="match status" value="1"/>
</dbReference>
<evidence type="ECO:0000313" key="4">
    <source>
        <dbReference type="Proteomes" id="UP000471560"/>
    </source>
</evidence>
<dbReference type="GO" id="GO:0008483">
    <property type="term" value="F:transaminase activity"/>
    <property type="evidence" value="ECO:0007669"/>
    <property type="project" value="UniProtKB-KW"/>
</dbReference>
<protein>
    <submittedName>
        <fullName evidence="3">Aminotransferase class V-fold PLP-dependent enzyme</fullName>
    </submittedName>
</protein>
<evidence type="ECO:0000256" key="1">
    <source>
        <dbReference type="ARBA" id="ARBA00022898"/>
    </source>
</evidence>
<gene>
    <name evidence="3" type="ORF">GR204_01170</name>
</gene>
<feature type="domain" description="Aminotransferase class V" evidence="2">
    <location>
        <begin position="24"/>
        <end position="402"/>
    </location>
</feature>
<dbReference type="InterPro" id="IPR015424">
    <property type="entry name" value="PyrdxlP-dep_Trfase"/>
</dbReference>
<dbReference type="AlphaFoldDB" id="A0A6P0B0J0"/>
<reference evidence="3 4" key="1">
    <citation type="submission" date="2019-12" db="EMBL/GenBank/DDBJ databases">
        <title>Rhizobium genotypes associated with high levels of biological nitrogen fixation by grain legumes in a temperate-maritime cropping system.</title>
        <authorList>
            <person name="Maluk M."/>
            <person name="Francesc Ferrando Molina F."/>
            <person name="Lopez Del Egido L."/>
            <person name="Lafos M."/>
            <person name="Langarica-Fuentes A."/>
            <person name="Gebre Yohannes G."/>
            <person name="Young M.W."/>
            <person name="Martin P."/>
            <person name="Gantlett R."/>
            <person name="Kenicer G."/>
            <person name="Hawes C."/>
            <person name="Begg G.S."/>
            <person name="Quilliam R.S."/>
            <person name="Squire G.R."/>
            <person name="Poole P.S."/>
            <person name="Young P.W."/>
            <person name="Iannetta P.M."/>
            <person name="James E.K."/>
        </authorList>
    </citation>
    <scope>NUCLEOTIDE SEQUENCE [LARGE SCALE GENOMIC DNA]</scope>
    <source>
        <strain evidence="3 4">JHI1096</strain>
    </source>
</reference>
<dbReference type="InterPro" id="IPR015421">
    <property type="entry name" value="PyrdxlP-dep_Trfase_major"/>
</dbReference>
<sequence>MNSTTPLMIDEVRGHFYGLDQGWILMDNAGGSQILKSGVERINEFFRTAYVQHGGSYALSMQAEAHLWSAREAMALMVNARRPEEILFAGSSTAALGNLAQGLRKSFFPGDEIILTSGDHESNATCWDRLKEFGVVIKTWSFNRETTEFDLDDLKALLSDKTRLVCIHHASNILGLTNPVREIASIVHSVGAKLCVDGVAFAPHRAVDVQALDADYYVFSAYKAYGPHCSVLYGKHELLLELDSIYHHYYGKPDLPFKMEPGDPNYELTASLPAIAEYLCSLAGPSSHLGKRAALEKGFDAITCHENGLLSKLLAFLSTHPAIQIIGTQKNENSNRLPIVAFRVKDVHAEQVCLAMDKHRIAIRWGKFAANRIFDRLNINDQGGIVRVSLAHYNTLEEVDRLTTALSSVLEDPQGR</sequence>
<comment type="caution">
    <text evidence="3">The sequence shown here is derived from an EMBL/GenBank/DDBJ whole genome shotgun (WGS) entry which is preliminary data.</text>
</comment>
<dbReference type="EMBL" id="WUEZ01000001">
    <property type="protein sequence ID" value="NEI32631.1"/>
    <property type="molecule type" value="Genomic_DNA"/>
</dbReference>
<proteinExistence type="predicted"/>
<evidence type="ECO:0000259" key="2">
    <source>
        <dbReference type="Pfam" id="PF00266"/>
    </source>
</evidence>
<dbReference type="Gene3D" id="3.90.1150.10">
    <property type="entry name" value="Aspartate Aminotransferase, domain 1"/>
    <property type="match status" value="1"/>
</dbReference>
<dbReference type="InterPro" id="IPR015422">
    <property type="entry name" value="PyrdxlP-dep_Trfase_small"/>
</dbReference>
<dbReference type="Gene3D" id="3.40.640.10">
    <property type="entry name" value="Type I PLP-dependent aspartate aminotransferase-like (Major domain)"/>
    <property type="match status" value="1"/>
</dbReference>
<dbReference type="SUPFAM" id="SSF53383">
    <property type="entry name" value="PLP-dependent transferases"/>
    <property type="match status" value="1"/>
</dbReference>
<dbReference type="PANTHER" id="PTHR43586">
    <property type="entry name" value="CYSTEINE DESULFURASE"/>
    <property type="match status" value="1"/>
</dbReference>
<accession>A0A6P0B0J0</accession>
<organism evidence="3 4">
    <name type="scientific">Rhizobium leguminosarum</name>
    <dbReference type="NCBI Taxonomy" id="384"/>
    <lineage>
        <taxon>Bacteria</taxon>
        <taxon>Pseudomonadati</taxon>
        <taxon>Pseudomonadota</taxon>
        <taxon>Alphaproteobacteria</taxon>
        <taxon>Hyphomicrobiales</taxon>
        <taxon>Rhizobiaceae</taxon>
        <taxon>Rhizobium/Agrobacterium group</taxon>
        <taxon>Rhizobium</taxon>
    </lineage>
</organism>
<keyword evidence="3" id="KW-0808">Transferase</keyword>
<dbReference type="Proteomes" id="UP000471560">
    <property type="component" value="Unassembled WGS sequence"/>
</dbReference>